<dbReference type="HOGENOM" id="CLU_030988_13_3_1"/>
<protein>
    <recommendedName>
        <fullName evidence="7">UBC core domain-containing protein</fullName>
    </recommendedName>
</protein>
<evidence type="ECO:0000256" key="4">
    <source>
        <dbReference type="ARBA" id="ARBA00022741"/>
    </source>
</evidence>
<dbReference type="VEuPathDB" id="MicrosporidiaDB:NAPIS_ORF00752"/>
<feature type="domain" description="UBC core" evidence="7">
    <location>
        <begin position="5"/>
        <end position="151"/>
    </location>
</feature>
<organism evidence="8 10">
    <name type="scientific">Vairimorpha apis BRL 01</name>
    <dbReference type="NCBI Taxonomy" id="1037528"/>
    <lineage>
        <taxon>Eukaryota</taxon>
        <taxon>Fungi</taxon>
        <taxon>Fungi incertae sedis</taxon>
        <taxon>Microsporidia</taxon>
        <taxon>Nosematidae</taxon>
        <taxon>Vairimorpha</taxon>
    </lineage>
</organism>
<dbReference type="PROSITE" id="PS50127">
    <property type="entry name" value="UBC_2"/>
    <property type="match status" value="1"/>
</dbReference>
<dbReference type="SUPFAM" id="SSF54495">
    <property type="entry name" value="UBC-like"/>
    <property type="match status" value="1"/>
</dbReference>
<evidence type="ECO:0000256" key="2">
    <source>
        <dbReference type="ARBA" id="ARBA00004906"/>
    </source>
</evidence>
<evidence type="ECO:0000256" key="5">
    <source>
        <dbReference type="ARBA" id="ARBA00022786"/>
    </source>
</evidence>
<name>T0L023_9MICR</name>
<evidence type="ECO:0000313" key="9">
    <source>
        <dbReference type="EMBL" id="EQB61680.1"/>
    </source>
</evidence>
<accession>T0L023</accession>
<keyword evidence="10" id="KW-1185">Reference proteome</keyword>
<evidence type="ECO:0000256" key="3">
    <source>
        <dbReference type="ARBA" id="ARBA00022679"/>
    </source>
</evidence>
<keyword evidence="5" id="KW-0833">Ubl conjugation pathway</keyword>
<proteinExistence type="predicted"/>
<keyword evidence="3" id="KW-0808">Transferase</keyword>
<dbReference type="SMART" id="SM00212">
    <property type="entry name" value="UBCc"/>
    <property type="match status" value="1"/>
</dbReference>
<evidence type="ECO:0000313" key="10">
    <source>
        <dbReference type="Proteomes" id="UP000053780"/>
    </source>
</evidence>
<dbReference type="GO" id="GO:0061631">
    <property type="term" value="F:ubiquitin conjugating enzyme activity"/>
    <property type="evidence" value="ECO:0007669"/>
    <property type="project" value="UniProtKB-EC"/>
</dbReference>
<dbReference type="InterPro" id="IPR000608">
    <property type="entry name" value="UBC"/>
</dbReference>
<dbReference type="InterPro" id="IPR016135">
    <property type="entry name" value="UBQ-conjugating_enzyme/RWD"/>
</dbReference>
<gene>
    <name evidence="9" type="ORF">NAPIS_ORF00752</name>
    <name evidence="8" type="ORF">NAPIS_ORF01531</name>
</gene>
<dbReference type="GO" id="GO:0005524">
    <property type="term" value="F:ATP binding"/>
    <property type="evidence" value="ECO:0007669"/>
    <property type="project" value="UniProtKB-KW"/>
</dbReference>
<comment type="catalytic activity">
    <reaction evidence="1">
        <text>S-ubiquitinyl-[E1 ubiquitin-activating enzyme]-L-cysteine + [E2 ubiquitin-conjugating enzyme]-L-cysteine = [E1 ubiquitin-activating enzyme]-L-cysteine + S-ubiquitinyl-[E2 ubiquitin-conjugating enzyme]-L-cysteine.</text>
        <dbReference type="EC" id="2.3.2.23"/>
    </reaction>
</comment>
<evidence type="ECO:0000256" key="1">
    <source>
        <dbReference type="ARBA" id="ARBA00000485"/>
    </source>
</evidence>
<dbReference type="AlphaFoldDB" id="T0L023"/>
<dbReference type="PANTHER" id="PTHR24068">
    <property type="entry name" value="UBIQUITIN-CONJUGATING ENZYME E2"/>
    <property type="match status" value="1"/>
</dbReference>
<keyword evidence="4" id="KW-0547">Nucleotide-binding</keyword>
<dbReference type="EMBL" id="KE647108">
    <property type="protein sequence ID" value="EQB61680.1"/>
    <property type="molecule type" value="Genomic_DNA"/>
</dbReference>
<dbReference type="Pfam" id="PF00179">
    <property type="entry name" value="UQ_con"/>
    <property type="match status" value="1"/>
</dbReference>
<dbReference type="VEuPathDB" id="MicrosporidiaDB:NAPIS_ORF01531"/>
<reference evidence="8" key="1">
    <citation type="submission" date="2012-12" db="EMBL/GenBank/DDBJ databases">
        <authorList>
            <person name="Chen Y.P."/>
            <person name="Pettis J.S."/>
            <person name="Zhao Y."/>
            <person name="Liu X."/>
            <person name="Tallon L.J."/>
            <person name="Sadzewicz L.D."/>
            <person name="Li R."/>
            <person name="Zheng H."/>
            <person name="Huang S."/>
            <person name="Zhang X."/>
            <person name="Hamilton M.C."/>
            <person name="Pernal S.F."/>
            <person name="Melathopoulos A.P."/>
            <person name="Yan X."/>
            <person name="Evans J.D."/>
        </authorList>
    </citation>
    <scope>NUCLEOTIDE SEQUENCE</scope>
    <source>
        <strain evidence="8">BRL 01</strain>
    </source>
</reference>
<dbReference type="OrthoDB" id="7851174at2759"/>
<dbReference type="EMBL" id="KE647210">
    <property type="protein sequence ID" value="EQB60892.1"/>
    <property type="molecule type" value="Genomic_DNA"/>
</dbReference>
<dbReference type="Gene3D" id="3.10.110.10">
    <property type="entry name" value="Ubiquitin Conjugating Enzyme"/>
    <property type="match status" value="1"/>
</dbReference>
<sequence>MVNGNKNKRLLSEYKTMRSEPPHGCSAGPKKPDELDKWNAIITGPPDSVYQGGLFELEITFPPDYPFKPPKVYFNTKIYHCNIYNRDICLDILKNEWSPALTIDKVLLSLIALLQDPNPDDPLFKEAADLYKNNRQEFNRKARDWTRMYATGMNDDK</sequence>
<evidence type="ECO:0000313" key="8">
    <source>
        <dbReference type="EMBL" id="EQB60892.1"/>
    </source>
</evidence>
<evidence type="ECO:0000259" key="7">
    <source>
        <dbReference type="PROSITE" id="PS50127"/>
    </source>
</evidence>
<keyword evidence="6" id="KW-0067">ATP-binding</keyword>
<dbReference type="FunFam" id="3.10.110.10:FF:000101">
    <property type="entry name" value="Ubiquitin-conjugating enzyme E2 D2"/>
    <property type="match status" value="1"/>
</dbReference>
<reference evidence="8 10" key="2">
    <citation type="journal article" date="2013" name="BMC Genomics">
        <title>Genome sequencing and comparative genomics of honey bee microsporidia, Nosema apis reveal novel insights into host-parasite interactions.</title>
        <authorList>
            <person name="Chen Yp."/>
            <person name="Pettis J.S."/>
            <person name="Zhao Y."/>
            <person name="Liu X."/>
            <person name="Tallon L.J."/>
            <person name="Sadzewicz L.D."/>
            <person name="Li R."/>
            <person name="Zheng H."/>
            <person name="Huang S."/>
            <person name="Zhang X."/>
            <person name="Hamilton M.C."/>
            <person name="Pernal S.F."/>
            <person name="Melathopoulos A.P."/>
            <person name="Yan X."/>
            <person name="Evans J.D."/>
        </authorList>
    </citation>
    <scope>NUCLEOTIDE SEQUENCE [LARGE SCALE GENOMIC DNA]</scope>
    <source>
        <strain evidence="8 10">BRL 01</strain>
    </source>
</reference>
<dbReference type="Proteomes" id="UP000053780">
    <property type="component" value="Unassembled WGS sequence"/>
</dbReference>
<evidence type="ECO:0000256" key="6">
    <source>
        <dbReference type="ARBA" id="ARBA00022840"/>
    </source>
</evidence>
<comment type="pathway">
    <text evidence="2">Protein modification; protein ubiquitination.</text>
</comment>